<protein>
    <submittedName>
        <fullName evidence="4">Ribosomal protein S16</fullName>
    </submittedName>
</protein>
<dbReference type="RefSeq" id="YP_009863797.1">
    <property type="nucleotide sequence ID" value="NC_049013.1"/>
</dbReference>
<evidence type="ECO:0000256" key="1">
    <source>
        <dbReference type="ARBA" id="ARBA00006668"/>
    </source>
</evidence>
<organism evidence="4">
    <name type="scientific">Pavlova sp. NIVA-4/92</name>
    <dbReference type="NCBI Taxonomy" id="2686093"/>
    <lineage>
        <taxon>Eukaryota</taxon>
        <taxon>Haptista</taxon>
        <taxon>Haptophyta</taxon>
        <taxon>Pavlovophyceae</taxon>
        <taxon>Pavlovales</taxon>
        <taxon>Pavlovaceae</taxon>
        <taxon>Pavlova</taxon>
    </lineage>
</organism>
<dbReference type="InterPro" id="IPR020592">
    <property type="entry name" value="Ribosomal_bS16_CS"/>
</dbReference>
<sequence>MVKIRLSRLGKKRKPSYRIVVTDSRVRRDGKPLETVGFYDPIHNEIHLSSEAIKKRLDEGAQVSRVVRDILIKANVL</sequence>
<dbReference type="GO" id="GO:0005739">
    <property type="term" value="C:mitochondrion"/>
    <property type="evidence" value="ECO:0007669"/>
    <property type="project" value="GOC"/>
</dbReference>
<keyword evidence="2 4" id="KW-0689">Ribosomal protein</keyword>
<dbReference type="AlphaFoldDB" id="A0A7D3U6P5"/>
<evidence type="ECO:0000256" key="3">
    <source>
        <dbReference type="ARBA" id="ARBA00023274"/>
    </source>
</evidence>
<dbReference type="Pfam" id="PF00886">
    <property type="entry name" value="Ribosomal_S16"/>
    <property type="match status" value="1"/>
</dbReference>
<name>A0A7D3U6P5_9EUKA</name>
<dbReference type="GeneID" id="55752474"/>
<evidence type="ECO:0000256" key="2">
    <source>
        <dbReference type="ARBA" id="ARBA00022980"/>
    </source>
</evidence>
<geneLocation type="plastid" evidence="4"/>
<gene>
    <name evidence="4" type="primary">rps16</name>
</gene>
<dbReference type="PANTHER" id="PTHR12919:SF20">
    <property type="entry name" value="SMALL RIBOSOMAL SUBUNIT PROTEIN BS16M"/>
    <property type="match status" value="1"/>
</dbReference>
<proteinExistence type="inferred from homology"/>
<dbReference type="PROSITE" id="PS00732">
    <property type="entry name" value="RIBOSOMAL_S16"/>
    <property type="match status" value="1"/>
</dbReference>
<dbReference type="NCBIfam" id="TIGR00002">
    <property type="entry name" value="S16"/>
    <property type="match status" value="1"/>
</dbReference>
<keyword evidence="3" id="KW-0687">Ribonucleoprotein</keyword>
<dbReference type="GO" id="GO:0015935">
    <property type="term" value="C:small ribosomal subunit"/>
    <property type="evidence" value="ECO:0007669"/>
    <property type="project" value="TreeGrafter"/>
</dbReference>
<keyword evidence="4" id="KW-0934">Plastid</keyword>
<dbReference type="PANTHER" id="PTHR12919">
    <property type="entry name" value="30S RIBOSOMAL PROTEIN S16"/>
    <property type="match status" value="1"/>
</dbReference>
<dbReference type="GO" id="GO:0032543">
    <property type="term" value="P:mitochondrial translation"/>
    <property type="evidence" value="ECO:0007669"/>
    <property type="project" value="TreeGrafter"/>
</dbReference>
<dbReference type="EMBL" id="MT364382">
    <property type="protein sequence ID" value="QKE31128.1"/>
    <property type="molecule type" value="Genomic_DNA"/>
</dbReference>
<dbReference type="InterPro" id="IPR023803">
    <property type="entry name" value="Ribosomal_bS16_dom_sf"/>
</dbReference>
<comment type="similarity">
    <text evidence="1">Belongs to the bacterial ribosomal protein bS16 family.</text>
</comment>
<dbReference type="HAMAP" id="MF_00385">
    <property type="entry name" value="Ribosomal_bS16"/>
    <property type="match status" value="1"/>
</dbReference>
<dbReference type="GO" id="GO:0003735">
    <property type="term" value="F:structural constituent of ribosome"/>
    <property type="evidence" value="ECO:0007669"/>
    <property type="project" value="InterPro"/>
</dbReference>
<reference evidence="4" key="1">
    <citation type="submission" date="2020-04" db="EMBL/GenBank/DDBJ databases">
        <authorList>
            <person name="Hulatt C.J."/>
            <person name="Posewitz M.C."/>
        </authorList>
    </citation>
    <scope>NUCLEOTIDE SEQUENCE</scope>
    <source>
        <strain evidence="4">NIVA-4/92</strain>
    </source>
</reference>
<evidence type="ECO:0000313" key="4">
    <source>
        <dbReference type="EMBL" id="QKE31128.1"/>
    </source>
</evidence>
<accession>A0A7D3U6P5</accession>
<dbReference type="Gene3D" id="3.30.1320.10">
    <property type="match status" value="1"/>
</dbReference>
<dbReference type="SUPFAM" id="SSF54565">
    <property type="entry name" value="Ribosomal protein S16"/>
    <property type="match status" value="1"/>
</dbReference>
<dbReference type="InterPro" id="IPR000307">
    <property type="entry name" value="Ribosomal_bS16"/>
</dbReference>